<proteinExistence type="predicted"/>
<name>A0A7S3UMK2_OXYMA</name>
<evidence type="ECO:0000313" key="1">
    <source>
        <dbReference type="EMBL" id="CAE0619675.1"/>
    </source>
</evidence>
<protein>
    <submittedName>
        <fullName evidence="1">Uncharacterized protein</fullName>
    </submittedName>
</protein>
<accession>A0A7S3UMK2</accession>
<gene>
    <name evidence="1" type="ORF">OMAR00292_LOCUS5350</name>
</gene>
<dbReference type="AlphaFoldDB" id="A0A7S3UMK2"/>
<reference evidence="1" key="1">
    <citation type="submission" date="2021-01" db="EMBL/GenBank/DDBJ databases">
        <authorList>
            <person name="Corre E."/>
            <person name="Pelletier E."/>
            <person name="Niang G."/>
            <person name="Scheremetjew M."/>
            <person name="Finn R."/>
            <person name="Kale V."/>
            <person name="Holt S."/>
            <person name="Cochrane G."/>
            <person name="Meng A."/>
            <person name="Brown T."/>
            <person name="Cohen L."/>
        </authorList>
    </citation>
    <scope>NUCLEOTIDE SEQUENCE</scope>
    <source>
        <strain evidence="1">CCMP1795</strain>
    </source>
</reference>
<organism evidence="1">
    <name type="scientific">Oxyrrhis marina</name>
    <name type="common">Dinoflagellate</name>
    <dbReference type="NCBI Taxonomy" id="2969"/>
    <lineage>
        <taxon>Eukaryota</taxon>
        <taxon>Sar</taxon>
        <taxon>Alveolata</taxon>
        <taxon>Dinophyceae</taxon>
        <taxon>Oxyrrhinales</taxon>
        <taxon>Oxyrrhinaceae</taxon>
        <taxon>Oxyrrhis</taxon>
    </lineage>
</organism>
<sequence length="214" mass="25028">MLLLGRYVLGLKDPFFEPRPPPSSAVEEDDPYETISKKDQILAFLEYDFERHAAYLKEDGEARQKDFEKLRVQYYNCINGIEFQNEQIAVAVNELLECREALRKNEPVTKEARVERRELLMRVEHVKLDISDRKSKRYFKQKERREVASQIVPIISDLKMKRFLDSEAANSRVEEMEPVPATLMAGPPTVGMRQRKGKAYSDEELAFLLKQKDE</sequence>
<dbReference type="EMBL" id="HBIT01010311">
    <property type="protein sequence ID" value="CAE0619675.1"/>
    <property type="molecule type" value="Transcribed_RNA"/>
</dbReference>